<organism evidence="2">
    <name type="scientific">Neobodo designis</name>
    <name type="common">Flagellated protozoan</name>
    <name type="synonym">Bodo designis</name>
    <dbReference type="NCBI Taxonomy" id="312471"/>
    <lineage>
        <taxon>Eukaryota</taxon>
        <taxon>Discoba</taxon>
        <taxon>Euglenozoa</taxon>
        <taxon>Kinetoplastea</taxon>
        <taxon>Metakinetoplastina</taxon>
        <taxon>Neobodonida</taxon>
        <taxon>Neobodo</taxon>
    </lineage>
</organism>
<proteinExistence type="predicted"/>
<name>A0A7S1QPC6_NEODS</name>
<sequence>MPCVSRPSVQYHLDNAAHYRKLAARPGAVEFTTADGHCVILSALAIEAVGPDLEPCEFAFVVPTDVDTRRASSRARRHTSGKPLNHSGSLMTPIAALTQANTVPQLRSIYPLGTAPRPHSAVDRPRTQPSVARPVRQEVGCIVAVSRPSLHNGQQCAARLAQIQLATITVPRVERNARTVELKLSRGPDADFAQHTRVPVRSIAKERALLLTFPDEHVASSFADALNGFLAPFAERRWHHKRVNESVVGSPFEQTSTVAPVPSLPQLPSFLGVGSSIADTRGANTSRKSLAHTPRTGRSTTRADAWTQAANSALIRDALVGSASDVLHIHLTAATAPPPEATYAPFISALRNGAHDAQGRRVAVKIEAAESFTTSVLNDIINAVAERGMILSRVSFMDCPQLDEAAFALLAKYADANVGFVSFRVAGDRAEGIDSIVTEIEHQVQRNALTAVH</sequence>
<feature type="region of interest" description="Disordered" evidence="1">
    <location>
        <begin position="281"/>
        <end position="303"/>
    </location>
</feature>
<feature type="compositionally biased region" description="Basic residues" evidence="1">
    <location>
        <begin position="71"/>
        <end position="80"/>
    </location>
</feature>
<protein>
    <submittedName>
        <fullName evidence="2">Uncharacterized protein</fullName>
    </submittedName>
</protein>
<accession>A0A7S1QPC6</accession>
<feature type="region of interest" description="Disordered" evidence="1">
    <location>
        <begin position="111"/>
        <end position="133"/>
    </location>
</feature>
<evidence type="ECO:0000313" key="2">
    <source>
        <dbReference type="EMBL" id="CAD9144466.1"/>
    </source>
</evidence>
<reference evidence="2" key="1">
    <citation type="submission" date="2021-01" db="EMBL/GenBank/DDBJ databases">
        <authorList>
            <person name="Corre E."/>
            <person name="Pelletier E."/>
            <person name="Niang G."/>
            <person name="Scheremetjew M."/>
            <person name="Finn R."/>
            <person name="Kale V."/>
            <person name="Holt S."/>
            <person name="Cochrane G."/>
            <person name="Meng A."/>
            <person name="Brown T."/>
            <person name="Cohen L."/>
        </authorList>
    </citation>
    <scope>NUCLEOTIDE SEQUENCE</scope>
    <source>
        <strain evidence="2">CCAP 1951/1</strain>
    </source>
</reference>
<dbReference type="AlphaFoldDB" id="A0A7S1QPC6"/>
<feature type="region of interest" description="Disordered" evidence="1">
    <location>
        <begin position="69"/>
        <end position="90"/>
    </location>
</feature>
<gene>
    <name evidence="2" type="ORF">NDES1114_LOCUS29462</name>
</gene>
<evidence type="ECO:0000256" key="1">
    <source>
        <dbReference type="SAM" id="MobiDB-lite"/>
    </source>
</evidence>
<dbReference type="EMBL" id="HBGF01044028">
    <property type="protein sequence ID" value="CAD9144466.1"/>
    <property type="molecule type" value="Transcribed_RNA"/>
</dbReference>